<comment type="caution">
    <text evidence="1">The sequence shown here is derived from an EMBL/GenBank/DDBJ whole genome shotgun (WGS) entry which is preliminary data.</text>
</comment>
<evidence type="ECO:0000313" key="1">
    <source>
        <dbReference type="EMBL" id="KAJ8374460.1"/>
    </source>
</evidence>
<organism evidence="1 2">
    <name type="scientific">Synaphobranchus kaupii</name>
    <name type="common">Kaup's arrowtooth eel</name>
    <dbReference type="NCBI Taxonomy" id="118154"/>
    <lineage>
        <taxon>Eukaryota</taxon>
        <taxon>Metazoa</taxon>
        <taxon>Chordata</taxon>
        <taxon>Craniata</taxon>
        <taxon>Vertebrata</taxon>
        <taxon>Euteleostomi</taxon>
        <taxon>Actinopterygii</taxon>
        <taxon>Neopterygii</taxon>
        <taxon>Teleostei</taxon>
        <taxon>Anguilliformes</taxon>
        <taxon>Synaphobranchidae</taxon>
        <taxon>Synaphobranchus</taxon>
    </lineage>
</organism>
<dbReference type="EMBL" id="JAINUF010000002">
    <property type="protein sequence ID" value="KAJ8374460.1"/>
    <property type="molecule type" value="Genomic_DNA"/>
</dbReference>
<dbReference type="OrthoDB" id="6365676at2759"/>
<proteinExistence type="predicted"/>
<protein>
    <submittedName>
        <fullName evidence="1">Uncharacterized protein</fullName>
    </submittedName>
</protein>
<dbReference type="AlphaFoldDB" id="A0A9Q1J9Q0"/>
<accession>A0A9Q1J9Q0</accession>
<reference evidence="1" key="1">
    <citation type="journal article" date="2023" name="Science">
        <title>Genome structures resolve the early diversification of teleost fishes.</title>
        <authorList>
            <person name="Parey E."/>
            <person name="Louis A."/>
            <person name="Montfort J."/>
            <person name="Bouchez O."/>
            <person name="Roques C."/>
            <person name="Iampietro C."/>
            <person name="Lluch J."/>
            <person name="Castinel A."/>
            <person name="Donnadieu C."/>
            <person name="Desvignes T."/>
            <person name="Floi Bucao C."/>
            <person name="Jouanno E."/>
            <person name="Wen M."/>
            <person name="Mejri S."/>
            <person name="Dirks R."/>
            <person name="Jansen H."/>
            <person name="Henkel C."/>
            <person name="Chen W.J."/>
            <person name="Zahm M."/>
            <person name="Cabau C."/>
            <person name="Klopp C."/>
            <person name="Thompson A.W."/>
            <person name="Robinson-Rechavi M."/>
            <person name="Braasch I."/>
            <person name="Lecointre G."/>
            <person name="Bobe J."/>
            <person name="Postlethwait J.H."/>
            <person name="Berthelot C."/>
            <person name="Roest Crollius H."/>
            <person name="Guiguen Y."/>
        </authorList>
    </citation>
    <scope>NUCLEOTIDE SEQUENCE</scope>
    <source>
        <strain evidence="1">WJC10195</strain>
    </source>
</reference>
<dbReference type="Proteomes" id="UP001152622">
    <property type="component" value="Chromosome 2"/>
</dbReference>
<gene>
    <name evidence="1" type="ORF">SKAU_G00050400</name>
</gene>
<evidence type="ECO:0000313" key="2">
    <source>
        <dbReference type="Proteomes" id="UP001152622"/>
    </source>
</evidence>
<sequence length="153" mass="16472">MSIMTAYSDYFAAECLVSISSGPVLHRPTPVTTAVLGPPLGRPSGDPGGSSEDMEVRDMLKEGTNIMTVAGILTDLHGKFRPMTGYSESSNSSIGDVDSFSHGGKRLHHAIRLNKPDPLFHTDARTAQSPETIPGRRATSVANEATLLYFRRL</sequence>
<keyword evidence="2" id="KW-1185">Reference proteome</keyword>
<name>A0A9Q1J9Q0_SYNKA</name>